<evidence type="ECO:0000313" key="4">
    <source>
        <dbReference type="Proteomes" id="UP001146793"/>
    </source>
</evidence>
<feature type="compositionally biased region" description="Polar residues" evidence="2">
    <location>
        <begin position="1"/>
        <end position="13"/>
    </location>
</feature>
<feature type="region of interest" description="Disordered" evidence="2">
    <location>
        <begin position="174"/>
        <end position="198"/>
    </location>
</feature>
<name>A0AAV7YGL0_9EUKA</name>
<organism evidence="3 4">
    <name type="scientific">Anaeramoeba flamelloides</name>
    <dbReference type="NCBI Taxonomy" id="1746091"/>
    <lineage>
        <taxon>Eukaryota</taxon>
        <taxon>Metamonada</taxon>
        <taxon>Anaeramoebidae</taxon>
        <taxon>Anaeramoeba</taxon>
    </lineage>
</organism>
<feature type="compositionally biased region" description="Basic residues" evidence="2">
    <location>
        <begin position="210"/>
        <end position="219"/>
    </location>
</feature>
<keyword evidence="1" id="KW-0175">Coiled coil</keyword>
<evidence type="ECO:0000313" key="3">
    <source>
        <dbReference type="EMBL" id="KAJ3429001.1"/>
    </source>
</evidence>
<proteinExistence type="predicted"/>
<evidence type="ECO:0000256" key="1">
    <source>
        <dbReference type="SAM" id="Coils"/>
    </source>
</evidence>
<accession>A0AAV7YGL0</accession>
<evidence type="ECO:0000256" key="2">
    <source>
        <dbReference type="SAM" id="MobiDB-lite"/>
    </source>
</evidence>
<feature type="region of interest" description="Disordered" evidence="2">
    <location>
        <begin position="1"/>
        <end position="29"/>
    </location>
</feature>
<feature type="compositionally biased region" description="Basic residues" evidence="2">
    <location>
        <begin position="181"/>
        <end position="193"/>
    </location>
</feature>
<dbReference type="Proteomes" id="UP001146793">
    <property type="component" value="Unassembled WGS sequence"/>
</dbReference>
<gene>
    <name evidence="3" type="ORF">M0812_24340</name>
</gene>
<reference evidence="3" key="1">
    <citation type="submission" date="2022-08" db="EMBL/GenBank/DDBJ databases">
        <title>Novel sulphate-reducing endosymbionts in the free-living metamonad Anaeramoeba.</title>
        <authorList>
            <person name="Jerlstrom-Hultqvist J."/>
            <person name="Cepicka I."/>
            <person name="Gallot-Lavallee L."/>
            <person name="Salas-Leiva D."/>
            <person name="Curtis B.A."/>
            <person name="Zahonova K."/>
            <person name="Pipaliya S."/>
            <person name="Dacks J."/>
            <person name="Roger A.J."/>
        </authorList>
    </citation>
    <scope>NUCLEOTIDE SEQUENCE</scope>
    <source>
        <strain evidence="3">Busselton2</strain>
    </source>
</reference>
<sequence>MSTRRNSSPLSNEDFNDIKKSITQESQPSLQNIEQELEQLKEKAKNDRDKFLQQIQTLKKQLQHGIGSLEDSNEVRNRLAKKSQKLKRDRNKLLEQITTLKQKMLVLTKNNMLLQNKVRELRHQKDTDNETNIETNLHNERSSTVNLKNFERQYVSMTDITDRLELTEVTDNEDFDSISKSPRHTSKNKKTFSKAKTGEKKFLSMNAFKKKNSKKKNSSTKHQNINTTLNKKTKEKSKMQNLSNRFRRRTFNVKKSKKNY</sequence>
<protein>
    <submittedName>
        <fullName evidence="3">Uncharacterized protein</fullName>
    </submittedName>
</protein>
<comment type="caution">
    <text evidence="3">The sequence shown here is derived from an EMBL/GenBank/DDBJ whole genome shotgun (WGS) entry which is preliminary data.</text>
</comment>
<feature type="region of interest" description="Disordered" evidence="2">
    <location>
        <begin position="210"/>
        <end position="245"/>
    </location>
</feature>
<dbReference type="AlphaFoldDB" id="A0AAV7YGL0"/>
<dbReference type="EMBL" id="JANTQA010000057">
    <property type="protein sequence ID" value="KAJ3429001.1"/>
    <property type="molecule type" value="Genomic_DNA"/>
</dbReference>
<feature type="coiled-coil region" evidence="1">
    <location>
        <begin position="30"/>
        <end position="110"/>
    </location>
</feature>